<dbReference type="InterPro" id="IPR036365">
    <property type="entry name" value="PGBD-like_sf"/>
</dbReference>
<dbReference type="InterPro" id="IPR036366">
    <property type="entry name" value="PGBDSf"/>
</dbReference>
<organism evidence="3 4">
    <name type="scientific">Pannonibacter tanglangensis</name>
    <dbReference type="NCBI Taxonomy" id="2750084"/>
    <lineage>
        <taxon>Bacteria</taxon>
        <taxon>Pseudomonadati</taxon>
        <taxon>Pseudomonadota</taxon>
        <taxon>Alphaproteobacteria</taxon>
        <taxon>Hyphomicrobiales</taxon>
        <taxon>Stappiaceae</taxon>
        <taxon>Pannonibacter</taxon>
    </lineage>
</organism>
<dbReference type="Proteomes" id="UP000586722">
    <property type="component" value="Unassembled WGS sequence"/>
</dbReference>
<dbReference type="Gene3D" id="1.10.8.350">
    <property type="entry name" value="Bacterial muramidase"/>
    <property type="match status" value="1"/>
</dbReference>
<feature type="domain" description="Transglycosylase SLT" evidence="2">
    <location>
        <begin position="54"/>
        <end position="343"/>
    </location>
</feature>
<reference evidence="4" key="1">
    <citation type="submission" date="2020-01" db="EMBL/GenBank/DDBJ databases">
        <authorList>
            <person name="Fang Y."/>
            <person name="Sun R."/>
            <person name="Nie L."/>
            <person name="He J."/>
            <person name="Hao L."/>
            <person name="Wang L."/>
            <person name="Su S."/>
            <person name="Lv E."/>
            <person name="Zhang Z."/>
            <person name="Xie R."/>
            <person name="Liu H."/>
        </authorList>
    </citation>
    <scope>NUCLEOTIDE SEQUENCE [LARGE SCALE GENOMIC DNA]</scope>
    <source>
        <strain evidence="4">XCT-53</strain>
    </source>
</reference>
<evidence type="ECO:0000313" key="4">
    <source>
        <dbReference type="Proteomes" id="UP000586722"/>
    </source>
</evidence>
<evidence type="ECO:0000259" key="2">
    <source>
        <dbReference type="Pfam" id="PF13406"/>
    </source>
</evidence>
<gene>
    <name evidence="3" type="ORF">GWI72_08260</name>
</gene>
<evidence type="ECO:0000259" key="1">
    <source>
        <dbReference type="Pfam" id="PF01471"/>
    </source>
</evidence>
<dbReference type="RefSeq" id="WP_161708334.1">
    <property type="nucleotide sequence ID" value="NZ_JAABLQ010000001.1"/>
</dbReference>
<comment type="caution">
    <text evidence="3">The sequence shown here is derived from an EMBL/GenBank/DDBJ whole genome shotgun (WGS) entry which is preliminary data.</text>
</comment>
<dbReference type="Gene3D" id="1.10.101.10">
    <property type="entry name" value="PGBD-like superfamily/PGBD"/>
    <property type="match status" value="1"/>
</dbReference>
<feature type="domain" description="Peptidoglycan binding-like" evidence="1">
    <location>
        <begin position="364"/>
        <end position="418"/>
    </location>
</feature>
<keyword evidence="4" id="KW-1185">Reference proteome</keyword>
<dbReference type="SUPFAM" id="SSF53955">
    <property type="entry name" value="Lysozyme-like"/>
    <property type="match status" value="1"/>
</dbReference>
<protein>
    <submittedName>
        <fullName evidence="3">Lytic murein transglycosylase</fullName>
    </submittedName>
</protein>
<dbReference type="AlphaFoldDB" id="A0A7X5J988"/>
<dbReference type="InterPro" id="IPR011970">
    <property type="entry name" value="MltB_2"/>
</dbReference>
<dbReference type="InterPro" id="IPR002477">
    <property type="entry name" value="Peptidoglycan-bd-like"/>
</dbReference>
<proteinExistence type="predicted"/>
<accession>A0A7X5J988</accession>
<dbReference type="InterPro" id="IPR043426">
    <property type="entry name" value="MltB-like"/>
</dbReference>
<dbReference type="Gene3D" id="1.10.530.10">
    <property type="match status" value="1"/>
</dbReference>
<dbReference type="EMBL" id="JAABLQ010000001">
    <property type="protein sequence ID" value="NBN78256.1"/>
    <property type="molecule type" value="Genomic_DNA"/>
</dbReference>
<dbReference type="GO" id="GO:0009253">
    <property type="term" value="P:peptidoglycan catabolic process"/>
    <property type="evidence" value="ECO:0007669"/>
    <property type="project" value="TreeGrafter"/>
</dbReference>
<dbReference type="Pfam" id="PF01471">
    <property type="entry name" value="PG_binding_1"/>
    <property type="match status" value="1"/>
</dbReference>
<name>A0A7X5J988_9HYPH</name>
<dbReference type="PANTHER" id="PTHR30163">
    <property type="entry name" value="MEMBRANE-BOUND LYTIC MUREIN TRANSGLYCOSYLASE B"/>
    <property type="match status" value="1"/>
</dbReference>
<dbReference type="GO" id="GO:0008933">
    <property type="term" value="F:peptidoglycan lytic transglycosylase activity"/>
    <property type="evidence" value="ECO:0007669"/>
    <property type="project" value="TreeGrafter"/>
</dbReference>
<dbReference type="InterPro" id="IPR023346">
    <property type="entry name" value="Lysozyme-like_dom_sf"/>
</dbReference>
<evidence type="ECO:0000313" key="3">
    <source>
        <dbReference type="EMBL" id="NBN78256.1"/>
    </source>
</evidence>
<dbReference type="InterPro" id="IPR031304">
    <property type="entry name" value="SLT_2"/>
</dbReference>
<dbReference type="SUPFAM" id="SSF47090">
    <property type="entry name" value="PGBD-like"/>
    <property type="match status" value="1"/>
</dbReference>
<dbReference type="Pfam" id="PF13406">
    <property type="entry name" value="SLT_2"/>
    <property type="match status" value="1"/>
</dbReference>
<sequence length="418" mass="44466">MPFSRRLISKCSLPLTLASRRPAGRNTGLLVAGLSALLLSSAPVEANGPCGGDFKAFLDGVKAEAVADGVPAPVAEKALAQARLDKQVISRDRGQGVFRQTFLEFSDRSVSSARLKHGANNMAKFARVFERAEKDYGVPAPVITAFWGLETDFGAVQGDFNTFNALVTLAHDCRRPQLFRPQLIAALHMIAHGDLDPATTTGAWAGEIGQVQMLPEDIIRYGVDGDGDGHVTLKTSSADAILTAANFIRALGWRKGEPWLMEVAVPAEMPWAETGLGREKTVDGWARLGVTARSGALPAATLPASLILPQGRKGPAFLVFPNFSIYLRWNQSFVYTTSAAYFATRLAGAPKLTPGSPETGLSVDEMKALQKKLAALGHDVGKVDGILGSGTRQAVQAEQSRLGLPADGWPTAALLGRL</sequence>
<dbReference type="NCBIfam" id="TIGR02283">
    <property type="entry name" value="MltB_2"/>
    <property type="match status" value="1"/>
</dbReference>
<dbReference type="PANTHER" id="PTHR30163:SF8">
    <property type="entry name" value="LYTIC MUREIN TRANSGLYCOSYLASE"/>
    <property type="match status" value="1"/>
</dbReference>